<dbReference type="PANTHER" id="PTHR20948">
    <property type="entry name" value="TRANSMEMBRANE PROTEIN 164"/>
    <property type="match status" value="1"/>
</dbReference>
<dbReference type="InterPro" id="IPR026508">
    <property type="entry name" value="TMEM164"/>
</dbReference>
<feature type="transmembrane region" description="Helical" evidence="1">
    <location>
        <begin position="176"/>
        <end position="194"/>
    </location>
</feature>
<dbReference type="OMA" id="FFIQHYA"/>
<accession>A0A163JIR1</accession>
<organism evidence="2">
    <name type="scientific">Absidia glauca</name>
    <name type="common">Pin mould</name>
    <dbReference type="NCBI Taxonomy" id="4829"/>
    <lineage>
        <taxon>Eukaryota</taxon>
        <taxon>Fungi</taxon>
        <taxon>Fungi incertae sedis</taxon>
        <taxon>Mucoromycota</taxon>
        <taxon>Mucoromycotina</taxon>
        <taxon>Mucoromycetes</taxon>
        <taxon>Mucorales</taxon>
        <taxon>Cunninghamellaceae</taxon>
        <taxon>Absidia</taxon>
    </lineage>
</organism>
<keyword evidence="1" id="KW-0812">Transmembrane</keyword>
<keyword evidence="1" id="KW-0472">Membrane</keyword>
<keyword evidence="1" id="KW-1133">Transmembrane helix</keyword>
<reference evidence="2" key="1">
    <citation type="submission" date="2016-04" db="EMBL/GenBank/DDBJ databases">
        <authorList>
            <person name="Evans L.H."/>
            <person name="Alamgir A."/>
            <person name="Owens N."/>
            <person name="Weber N.D."/>
            <person name="Virtaneva K."/>
            <person name="Barbian K."/>
            <person name="Babar A."/>
            <person name="Rosenke K."/>
        </authorList>
    </citation>
    <scope>NUCLEOTIDE SEQUENCE [LARGE SCALE GENOMIC DNA]</scope>
    <source>
        <strain evidence="2">CBS 101.48</strain>
    </source>
</reference>
<feature type="transmembrane region" description="Helical" evidence="1">
    <location>
        <begin position="116"/>
        <end position="134"/>
    </location>
</feature>
<name>A0A163JIR1_ABSGL</name>
<proteinExistence type="predicted"/>
<dbReference type="OrthoDB" id="17328at2759"/>
<dbReference type="PANTHER" id="PTHR20948:SF2">
    <property type="entry name" value="TRANSMEMBRANE PROTEIN 164"/>
    <property type="match status" value="1"/>
</dbReference>
<evidence type="ECO:0000256" key="1">
    <source>
        <dbReference type="SAM" id="Phobius"/>
    </source>
</evidence>
<dbReference type="Pfam" id="PF14808">
    <property type="entry name" value="TMEM164"/>
    <property type="match status" value="1"/>
</dbReference>
<dbReference type="EMBL" id="LT552933">
    <property type="protein sequence ID" value="SAL99614.1"/>
    <property type="molecule type" value="Genomic_DNA"/>
</dbReference>
<dbReference type="AlphaFoldDB" id="A0A163JIR1"/>
<evidence type="ECO:0000313" key="2">
    <source>
        <dbReference type="EMBL" id="SAL99614.1"/>
    </source>
</evidence>
<feature type="transmembrane region" description="Helical" evidence="1">
    <location>
        <begin position="146"/>
        <end position="164"/>
    </location>
</feature>
<protein>
    <submittedName>
        <fullName evidence="2">Uncharacterized protein</fullName>
    </submittedName>
</protein>
<feature type="transmembrane region" description="Helical" evidence="1">
    <location>
        <begin position="48"/>
        <end position="67"/>
    </location>
</feature>
<evidence type="ECO:0000313" key="3">
    <source>
        <dbReference type="Proteomes" id="UP000078561"/>
    </source>
</evidence>
<keyword evidence="3" id="KW-1185">Reference proteome</keyword>
<feature type="transmembrane region" description="Helical" evidence="1">
    <location>
        <begin position="206"/>
        <end position="233"/>
    </location>
</feature>
<sequence length="293" mass="33826">MATATMLDMLGDTLKSMTFDFPPYHLTDFEDSLGGAWFVSPTQHALELLLLVPLFTGLTLFFGNRAFGKHTEAYRLMNSKHALPEASMLERILVVLMIGSFGITCAHKTVTQTLLFLMQPCHASALLLIIVMLWPSKQHHPLIPRLLLNTYYYTLWGAILALIFPDLRDHDMLGEVFNFFLEHSLILIVPMYLISNPRYVTIPPSLDMALFSFFLYAFYHSPVLHLFSLWSGYNLNYSLVPPALGFLIETGPAYRYIMYTAALLNMFWTRYLLMDNWHKLARWTRQQRKLKAC</sequence>
<dbReference type="InParanoid" id="A0A163JIR1"/>
<dbReference type="Proteomes" id="UP000078561">
    <property type="component" value="Unassembled WGS sequence"/>
</dbReference>
<gene>
    <name evidence="2" type="primary">ABSGL_05259.1 scaffold 6884</name>
</gene>
<feature type="transmembrane region" description="Helical" evidence="1">
    <location>
        <begin position="253"/>
        <end position="273"/>
    </location>
</feature>
<feature type="transmembrane region" description="Helical" evidence="1">
    <location>
        <begin position="88"/>
        <end position="110"/>
    </location>
</feature>